<keyword evidence="1" id="KW-1133">Transmembrane helix</keyword>
<keyword evidence="1" id="KW-0812">Transmembrane</keyword>
<gene>
    <name evidence="3" type="ORF">SAMN05444405_101129</name>
</gene>
<proteinExistence type="predicted"/>
<evidence type="ECO:0008006" key="5">
    <source>
        <dbReference type="Google" id="ProtNLM"/>
    </source>
</evidence>
<dbReference type="AlphaFoldDB" id="A0A1M4SL26"/>
<feature type="transmembrane region" description="Helical" evidence="1">
    <location>
        <begin position="339"/>
        <end position="360"/>
    </location>
</feature>
<accession>A0A1M4SL26</accession>
<evidence type="ECO:0000256" key="2">
    <source>
        <dbReference type="SAM" id="SignalP"/>
    </source>
</evidence>
<dbReference type="InterPro" id="IPR025738">
    <property type="entry name" value="BatD"/>
</dbReference>
<organism evidence="3 4">
    <name type="scientific">Bacteroides luti</name>
    <dbReference type="NCBI Taxonomy" id="1297750"/>
    <lineage>
        <taxon>Bacteria</taxon>
        <taxon>Pseudomonadati</taxon>
        <taxon>Bacteroidota</taxon>
        <taxon>Bacteroidia</taxon>
        <taxon>Bacteroidales</taxon>
        <taxon>Bacteroidaceae</taxon>
        <taxon>Bacteroides</taxon>
    </lineage>
</organism>
<sequence>MSNYTLLKSRKFLIALGCSMLFSFAPQKIAAQSVTVDATIDSLQIMIGEQATIQLQVSLDAKQKAVFPHFTDSLIKGIEVLEVAKPDTQFLNNNQRLLITQKYIITSFDSALYYIPPFSIMVGKQVYKSKSLALKVYSPKVDLAHPDQFFPQKGVMNPPFMWSDWAGVIFLSILAIPLMFLIIYFIVRYRDNKPIIKHIKIEPKLPPHQLAMKEIERIKTEKVWQKGRSKEYYTELTDTLRTYIQDRFGFNAMEMTSSEIIDKLMEVEAKDIRDLKELFLTADLVKFAKHDPMMNENDSNLLNAIAFINDTKDEESLDKKPVPTEITVEEKRSRRAKTLLIFGIVILSASVLAILAHIVMRLTDMFL</sequence>
<dbReference type="STRING" id="1297750.SAMN05444405_101129"/>
<feature type="signal peptide" evidence="2">
    <location>
        <begin position="1"/>
        <end position="30"/>
    </location>
</feature>
<feature type="chain" id="PRO_5012206049" description="Oxygen tolerance" evidence="2">
    <location>
        <begin position="31"/>
        <end position="367"/>
    </location>
</feature>
<keyword evidence="4" id="KW-1185">Reference proteome</keyword>
<dbReference type="Proteomes" id="UP000184509">
    <property type="component" value="Unassembled WGS sequence"/>
</dbReference>
<dbReference type="Pfam" id="PF13584">
    <property type="entry name" value="BatD"/>
    <property type="match status" value="1"/>
</dbReference>
<keyword evidence="2" id="KW-0732">Signal</keyword>
<reference evidence="3 4" key="1">
    <citation type="submission" date="2016-11" db="EMBL/GenBank/DDBJ databases">
        <authorList>
            <person name="Jaros S."/>
            <person name="Januszkiewicz K."/>
            <person name="Wedrychowicz H."/>
        </authorList>
    </citation>
    <scope>NUCLEOTIDE SEQUENCE [LARGE SCALE GENOMIC DNA]</scope>
    <source>
        <strain evidence="3 4">DSM 26991</strain>
    </source>
</reference>
<evidence type="ECO:0000256" key="1">
    <source>
        <dbReference type="SAM" id="Phobius"/>
    </source>
</evidence>
<evidence type="ECO:0000313" key="3">
    <source>
        <dbReference type="EMBL" id="SHE32910.1"/>
    </source>
</evidence>
<feature type="transmembrane region" description="Helical" evidence="1">
    <location>
        <begin position="165"/>
        <end position="187"/>
    </location>
</feature>
<dbReference type="EMBL" id="FQTV01000001">
    <property type="protein sequence ID" value="SHE32910.1"/>
    <property type="molecule type" value="Genomic_DNA"/>
</dbReference>
<protein>
    <recommendedName>
        <fullName evidence="5">Oxygen tolerance</fullName>
    </recommendedName>
</protein>
<evidence type="ECO:0000313" key="4">
    <source>
        <dbReference type="Proteomes" id="UP000184509"/>
    </source>
</evidence>
<name>A0A1M4SL26_9BACE</name>
<keyword evidence="1" id="KW-0472">Membrane</keyword>